<evidence type="ECO:0000256" key="3">
    <source>
        <dbReference type="ARBA" id="ARBA00023295"/>
    </source>
</evidence>
<dbReference type="Pfam" id="PF00128">
    <property type="entry name" value="Alpha-amylase"/>
    <property type="match status" value="1"/>
</dbReference>
<dbReference type="AlphaFoldDB" id="A0A919VLR8"/>
<evidence type="ECO:0000256" key="1">
    <source>
        <dbReference type="ARBA" id="ARBA00008061"/>
    </source>
</evidence>
<dbReference type="CDD" id="cd11333">
    <property type="entry name" value="AmyAc_SI_OligoGlu_DGase"/>
    <property type="match status" value="1"/>
</dbReference>
<dbReference type="Gene3D" id="3.90.400.10">
    <property type="entry name" value="Oligo-1,6-glucosidase, Domain 2"/>
    <property type="match status" value="1"/>
</dbReference>
<feature type="domain" description="Glycosyl hydrolase family 13 catalytic" evidence="4">
    <location>
        <begin position="13"/>
        <end position="423"/>
    </location>
</feature>
<evidence type="ECO:0000313" key="6">
    <source>
        <dbReference type="Proteomes" id="UP000679179"/>
    </source>
</evidence>
<dbReference type="InterPro" id="IPR017853">
    <property type="entry name" value="GH"/>
</dbReference>
<dbReference type="InterPro" id="IPR013780">
    <property type="entry name" value="Glyco_hydro_b"/>
</dbReference>
<dbReference type="EMBL" id="BOPZ01000010">
    <property type="protein sequence ID" value="GIM28863.1"/>
    <property type="molecule type" value="Genomic_DNA"/>
</dbReference>
<dbReference type="GO" id="GO:0004556">
    <property type="term" value="F:alpha-amylase activity"/>
    <property type="evidence" value="ECO:0007669"/>
    <property type="project" value="TreeGrafter"/>
</dbReference>
<keyword evidence="2" id="KW-0378">Hydrolase</keyword>
<dbReference type="PANTHER" id="PTHR10357:SF179">
    <property type="entry name" value="NEUTRAL AND BASIC AMINO ACID TRANSPORT PROTEIN RBAT"/>
    <property type="match status" value="1"/>
</dbReference>
<dbReference type="Gene3D" id="3.20.20.80">
    <property type="entry name" value="Glycosidases"/>
    <property type="match status" value="1"/>
</dbReference>
<dbReference type="SUPFAM" id="SSF51445">
    <property type="entry name" value="(Trans)glycosidases"/>
    <property type="match status" value="1"/>
</dbReference>
<dbReference type="Proteomes" id="UP000679179">
    <property type="component" value="Unassembled WGS sequence"/>
</dbReference>
<dbReference type="FunFam" id="3.20.20.80:FF:000064">
    <property type="entry name" value="Oligo-1,6-glucosidase"/>
    <property type="match status" value="1"/>
</dbReference>
<dbReference type="InterPro" id="IPR006047">
    <property type="entry name" value="GH13_cat_dom"/>
</dbReference>
<dbReference type="PANTHER" id="PTHR10357">
    <property type="entry name" value="ALPHA-AMYLASE FAMILY MEMBER"/>
    <property type="match status" value="1"/>
</dbReference>
<dbReference type="GO" id="GO:0009313">
    <property type="term" value="P:oligosaccharide catabolic process"/>
    <property type="evidence" value="ECO:0007669"/>
    <property type="project" value="TreeGrafter"/>
</dbReference>
<organism evidence="5 6">
    <name type="scientific">Clostridium polyendosporum</name>
    <dbReference type="NCBI Taxonomy" id="69208"/>
    <lineage>
        <taxon>Bacteria</taxon>
        <taxon>Bacillati</taxon>
        <taxon>Bacillota</taxon>
        <taxon>Clostridia</taxon>
        <taxon>Eubacteriales</taxon>
        <taxon>Clostridiaceae</taxon>
        <taxon>Clostridium</taxon>
    </lineage>
</organism>
<comment type="caution">
    <text evidence="5">The sequence shown here is derived from an EMBL/GenBank/DDBJ whole genome shotgun (WGS) entry which is preliminary data.</text>
</comment>
<dbReference type="InterPro" id="IPR045857">
    <property type="entry name" value="O16G_dom_2"/>
</dbReference>
<dbReference type="RefSeq" id="WP_212903579.1">
    <property type="nucleotide sequence ID" value="NZ_BOPZ01000010.1"/>
</dbReference>
<evidence type="ECO:0000259" key="4">
    <source>
        <dbReference type="SMART" id="SM00642"/>
    </source>
</evidence>
<dbReference type="SUPFAM" id="SSF51011">
    <property type="entry name" value="Glycosyl hydrolase domain"/>
    <property type="match status" value="1"/>
</dbReference>
<proteinExistence type="inferred from homology"/>
<dbReference type="Gene3D" id="2.60.40.1180">
    <property type="entry name" value="Golgi alpha-mannosidase II"/>
    <property type="match status" value="1"/>
</dbReference>
<accession>A0A919VLR8</accession>
<evidence type="ECO:0000313" key="5">
    <source>
        <dbReference type="EMBL" id="GIM28863.1"/>
    </source>
</evidence>
<keyword evidence="3" id="KW-0326">Glycosidase</keyword>
<gene>
    <name evidence="5" type="ORF">CPJCM30710_15290</name>
</gene>
<keyword evidence="6" id="KW-1185">Reference proteome</keyword>
<name>A0A919VLR8_9CLOT</name>
<sequence length="560" mass="65193">MNRIWWKEAVVYQIYPKSFYDSNNDGIGDIKGITKKLPYLKDLGVDVVWICPFYKSPMKDNGYDVADYYAIDPMFGTMDDMDELLENAREYNIKILIDLVLNHSSSEHKWFQEAISDSSSSYRDYYIFKNLDGEKLPTNWRSIFGGSVWERSEDNNCYMHVFDKSQPDLNWENPKLREELYEMINYWLDKGVAGFRLDAITFIKKDQNYPCLPTDGEDGLVGLGSVCLNQKGIGVFLKELKEKTYGRMEAMTVAEAPGVPYEQLDEYIGDDGHFSMIFDFSYSDLDLSPDGNWYPQTDWSVKDLKEAIFHSQLSIQDVGWGALYLENHDQPRSIDKYFRDEDCNNKELSFYLGSVLATMYFLLRGTPFIYQGEEIGMRNCPFSSIDEYNDVSSKDQFERAICAGITPEEALKVVYRRSRDNGRTPMQWSDCENGGFTHGKPWLKVNPNYREINVKNQINDENSLYQYYKKLIKLRKSISYKDVIVYGAIEPALKEYDNIVAYSRKLNDIEITVITNLSSKQYNIPIEYKENVLSNYMDIDYNQSKKEITLRPYEAVVLVK</sequence>
<dbReference type="SMART" id="SM00642">
    <property type="entry name" value="Aamy"/>
    <property type="match status" value="1"/>
</dbReference>
<reference evidence="5" key="1">
    <citation type="submission" date="2021-03" db="EMBL/GenBank/DDBJ databases">
        <title>Taxonomic study of Clostridium polyendosporum from meadow-gley soil under rice.</title>
        <authorList>
            <person name="Kobayashi H."/>
            <person name="Tanizawa Y."/>
            <person name="Yagura M."/>
        </authorList>
    </citation>
    <scope>NUCLEOTIDE SEQUENCE</scope>
    <source>
        <strain evidence="5">JCM 30710</strain>
    </source>
</reference>
<comment type="similarity">
    <text evidence="1">Belongs to the glycosyl hydrolase 13 family.</text>
</comment>
<evidence type="ECO:0000256" key="2">
    <source>
        <dbReference type="ARBA" id="ARBA00022801"/>
    </source>
</evidence>
<dbReference type="FunFam" id="3.90.400.10:FF:000002">
    <property type="entry name" value="Sucrose isomerase"/>
    <property type="match status" value="1"/>
</dbReference>
<protein>
    <submittedName>
        <fullName evidence="5">Alpha-amylase</fullName>
    </submittedName>
</protein>